<feature type="compositionally biased region" description="Basic and acidic residues" evidence="1">
    <location>
        <begin position="1"/>
        <end position="10"/>
    </location>
</feature>
<sequence>MAVLSVREEDSIQWSHSPLSVRRTTDTTGRETKEPARGAKSRNLWVRLLRQHLRTARDEDAKFATGKRPGMKVLQKMSFDPCEKQHCAQPIVSERFILLLN</sequence>
<accession>A0A0E9RJH4</accession>
<reference evidence="2" key="1">
    <citation type="submission" date="2014-11" db="EMBL/GenBank/DDBJ databases">
        <authorList>
            <person name="Amaro Gonzalez C."/>
        </authorList>
    </citation>
    <scope>NUCLEOTIDE SEQUENCE</scope>
</reference>
<protein>
    <submittedName>
        <fullName evidence="2">Uncharacterized protein</fullName>
    </submittedName>
</protein>
<name>A0A0E9RJH4_ANGAN</name>
<reference evidence="2" key="2">
    <citation type="journal article" date="2015" name="Fish Shellfish Immunol.">
        <title>Early steps in the European eel (Anguilla anguilla)-Vibrio vulnificus interaction in the gills: Role of the RtxA13 toxin.</title>
        <authorList>
            <person name="Callol A."/>
            <person name="Pajuelo D."/>
            <person name="Ebbesson L."/>
            <person name="Teles M."/>
            <person name="MacKenzie S."/>
            <person name="Amaro C."/>
        </authorList>
    </citation>
    <scope>NUCLEOTIDE SEQUENCE</scope>
</reference>
<evidence type="ECO:0000256" key="1">
    <source>
        <dbReference type="SAM" id="MobiDB-lite"/>
    </source>
</evidence>
<dbReference type="EMBL" id="GBXM01079286">
    <property type="protein sequence ID" value="JAH29291.1"/>
    <property type="molecule type" value="Transcribed_RNA"/>
</dbReference>
<proteinExistence type="predicted"/>
<feature type="region of interest" description="Disordered" evidence="1">
    <location>
        <begin position="1"/>
        <end position="38"/>
    </location>
</feature>
<organism evidence="2">
    <name type="scientific">Anguilla anguilla</name>
    <name type="common">European freshwater eel</name>
    <name type="synonym">Muraena anguilla</name>
    <dbReference type="NCBI Taxonomy" id="7936"/>
    <lineage>
        <taxon>Eukaryota</taxon>
        <taxon>Metazoa</taxon>
        <taxon>Chordata</taxon>
        <taxon>Craniata</taxon>
        <taxon>Vertebrata</taxon>
        <taxon>Euteleostomi</taxon>
        <taxon>Actinopterygii</taxon>
        <taxon>Neopterygii</taxon>
        <taxon>Teleostei</taxon>
        <taxon>Anguilliformes</taxon>
        <taxon>Anguillidae</taxon>
        <taxon>Anguilla</taxon>
    </lineage>
</organism>
<feature type="compositionally biased region" description="Basic and acidic residues" evidence="1">
    <location>
        <begin position="23"/>
        <end position="37"/>
    </location>
</feature>
<dbReference type="AlphaFoldDB" id="A0A0E9RJH4"/>
<evidence type="ECO:0000313" key="2">
    <source>
        <dbReference type="EMBL" id="JAH29291.1"/>
    </source>
</evidence>